<accession>A0ABY7TS26</accession>
<keyword evidence="2" id="KW-1185">Reference proteome</keyword>
<dbReference type="EMBL" id="CP117413">
    <property type="protein sequence ID" value="WCT75801.1"/>
    <property type="molecule type" value="Genomic_DNA"/>
</dbReference>
<dbReference type="Proteomes" id="UP001220395">
    <property type="component" value="Plasmid unnamed2"/>
</dbReference>
<name>A0ABY7TS26_9SPHN</name>
<organism evidence="1 2">
    <name type="scientific">Sphingomonas naphthae</name>
    <dbReference type="NCBI Taxonomy" id="1813468"/>
    <lineage>
        <taxon>Bacteria</taxon>
        <taxon>Pseudomonadati</taxon>
        <taxon>Pseudomonadota</taxon>
        <taxon>Alphaproteobacteria</taxon>
        <taxon>Sphingomonadales</taxon>
        <taxon>Sphingomonadaceae</taxon>
        <taxon>Sphingomonas</taxon>
    </lineage>
</organism>
<sequence length="119" mass="13264">MEARAAPRLRNVQGLWRKPVLGHRGATPRPGSIIEFIRERGLLPPVEIDRIVESAPGELLDFQAAQAALPVEKRTPMGDWLRDFQRAAEALRTTARLPDVLDRARDERAFNQGGPHAAL</sequence>
<evidence type="ECO:0000313" key="1">
    <source>
        <dbReference type="EMBL" id="WCT75801.1"/>
    </source>
</evidence>
<gene>
    <name evidence="1" type="ORF">PQ455_20060</name>
</gene>
<protein>
    <submittedName>
        <fullName evidence="1">Uncharacterized protein</fullName>
    </submittedName>
</protein>
<evidence type="ECO:0000313" key="2">
    <source>
        <dbReference type="Proteomes" id="UP001220395"/>
    </source>
</evidence>
<proteinExistence type="predicted"/>
<dbReference type="RefSeq" id="WP_273692089.1">
    <property type="nucleotide sequence ID" value="NZ_CP117413.1"/>
</dbReference>
<geneLocation type="plasmid" evidence="1 2">
    <name>unnamed2</name>
</geneLocation>
<reference evidence="1 2" key="1">
    <citation type="submission" date="2023-02" db="EMBL/GenBank/DDBJ databases">
        <title>Genome sequence of Sphingomonas naphthae.</title>
        <authorList>
            <person name="Kim S."/>
            <person name="Heo J."/>
            <person name="Kwon S.-W."/>
        </authorList>
    </citation>
    <scope>NUCLEOTIDE SEQUENCE [LARGE SCALE GENOMIC DNA]</scope>
    <source>
        <strain evidence="1 2">KACC 18716</strain>
        <plasmid evidence="1 2">unnamed2</plasmid>
    </source>
</reference>
<keyword evidence="1" id="KW-0614">Plasmid</keyword>